<name>A0A4R0YXA4_9GAMM</name>
<protein>
    <submittedName>
        <fullName evidence="2">Serine/threonine-protein phosphatase</fullName>
    </submittedName>
</protein>
<dbReference type="InterPro" id="IPR015655">
    <property type="entry name" value="PP2C"/>
</dbReference>
<keyword evidence="3" id="KW-1185">Reference proteome</keyword>
<dbReference type="SUPFAM" id="SSF81606">
    <property type="entry name" value="PP2C-like"/>
    <property type="match status" value="1"/>
</dbReference>
<organism evidence="2 3">
    <name type="scientific">Dyella soli</name>
    <dbReference type="NCBI Taxonomy" id="522319"/>
    <lineage>
        <taxon>Bacteria</taxon>
        <taxon>Pseudomonadati</taxon>
        <taxon>Pseudomonadota</taxon>
        <taxon>Gammaproteobacteria</taxon>
        <taxon>Lysobacterales</taxon>
        <taxon>Rhodanobacteraceae</taxon>
        <taxon>Dyella</taxon>
    </lineage>
</organism>
<dbReference type="EMBL" id="SJTG01000002">
    <property type="protein sequence ID" value="TCI11292.1"/>
    <property type="molecule type" value="Genomic_DNA"/>
</dbReference>
<dbReference type="Gene3D" id="3.60.40.10">
    <property type="entry name" value="PPM-type phosphatase domain"/>
    <property type="match status" value="1"/>
</dbReference>
<comment type="caution">
    <text evidence="2">The sequence shown here is derived from an EMBL/GenBank/DDBJ whole genome shotgun (WGS) entry which is preliminary data.</text>
</comment>
<dbReference type="Pfam" id="PF13672">
    <property type="entry name" value="PP2C_2"/>
    <property type="match status" value="1"/>
</dbReference>
<dbReference type="InterPro" id="IPR001932">
    <property type="entry name" value="PPM-type_phosphatase-like_dom"/>
</dbReference>
<dbReference type="PANTHER" id="PTHR47992">
    <property type="entry name" value="PROTEIN PHOSPHATASE"/>
    <property type="match status" value="1"/>
</dbReference>
<feature type="domain" description="PPM-type phosphatase" evidence="1">
    <location>
        <begin position="4"/>
        <end position="250"/>
    </location>
</feature>
<dbReference type="PROSITE" id="PS51746">
    <property type="entry name" value="PPM_2"/>
    <property type="match status" value="1"/>
</dbReference>
<proteinExistence type="predicted"/>
<dbReference type="SMART" id="SM00332">
    <property type="entry name" value="PP2Cc"/>
    <property type="match status" value="1"/>
</dbReference>
<evidence type="ECO:0000313" key="2">
    <source>
        <dbReference type="EMBL" id="TCI11292.1"/>
    </source>
</evidence>
<dbReference type="SMART" id="SM00331">
    <property type="entry name" value="PP2C_SIG"/>
    <property type="match status" value="1"/>
</dbReference>
<accession>A0A4R0YXA4</accession>
<dbReference type="RefSeq" id="WP_131410149.1">
    <property type="nucleotide sequence ID" value="NZ_SJTG01000002.1"/>
</dbReference>
<dbReference type="Proteomes" id="UP000291822">
    <property type="component" value="Unassembled WGS sequence"/>
</dbReference>
<dbReference type="AlphaFoldDB" id="A0A4R0YXA4"/>
<dbReference type="InterPro" id="IPR036457">
    <property type="entry name" value="PPM-type-like_dom_sf"/>
</dbReference>
<dbReference type="GO" id="GO:0004722">
    <property type="term" value="F:protein serine/threonine phosphatase activity"/>
    <property type="evidence" value="ECO:0007669"/>
    <property type="project" value="InterPro"/>
</dbReference>
<evidence type="ECO:0000259" key="1">
    <source>
        <dbReference type="PROSITE" id="PS51746"/>
    </source>
</evidence>
<evidence type="ECO:0000313" key="3">
    <source>
        <dbReference type="Proteomes" id="UP000291822"/>
    </source>
</evidence>
<gene>
    <name evidence="2" type="ORF">EZM97_21065</name>
</gene>
<reference evidence="2 3" key="1">
    <citation type="submission" date="2019-02" db="EMBL/GenBank/DDBJ databases">
        <title>Dyella amyloliquefaciens sp. nov., isolated from forest soil.</title>
        <authorList>
            <person name="Gao Z.-H."/>
            <person name="Qiu L.-H."/>
        </authorList>
    </citation>
    <scope>NUCLEOTIDE SEQUENCE [LARGE SCALE GENOMIC DNA]</scope>
    <source>
        <strain evidence="2 3">KACC 12747</strain>
    </source>
</reference>
<sequence>MDGAVDFHATRWVAAGRARGGRETQQDDLICLHDAAADVHLLVLADGMGGDGAGELASDGVIQVARALWEQRIWEQQPGALFLELLCQEAHTELRRRRDGLSSGEPHSTVVALMIRGKRVAWVHVGDSRLYRFQGRRCIGRTEDHSLSQLKLSRGELVESQLASDPDQHRLLRGLGGPEAPVVEHGCAELRPGHTFVLCSDGVWEQLSAGELAELARRPDQHDAVREALALAVERGGRDGDNVALILVRPGYAGWWRRCRDRIGLVLRRVASLGRWPGEQAPTMRNEV</sequence>